<dbReference type="Pfam" id="PF00561">
    <property type="entry name" value="Abhydrolase_1"/>
    <property type="match status" value="1"/>
</dbReference>
<dbReference type="GO" id="GO:0016020">
    <property type="term" value="C:membrane"/>
    <property type="evidence" value="ECO:0007669"/>
    <property type="project" value="TreeGrafter"/>
</dbReference>
<dbReference type="EMBL" id="BMAR01000006">
    <property type="protein sequence ID" value="GFR43739.1"/>
    <property type="molecule type" value="Genomic_DNA"/>
</dbReference>
<sequence length="667" mass="68155">MVTSPAMPSALCGATPTSQRPLHHVATLRRTVAAARRLPGSTAPIFRTRDARSVAAASHINQMHPKSEVSVTYLEAAEDAADVSLSQAAATAAAALAPKPEAAGAPAAVLPAAIPAPAPPHPAPRAAPSVDLPLNLIAPRGVAHATAAAAVAGTAATAVAAAAAASPRRPFPPPLDLPRIRDALFGEPDIGPVFANLFALSRQRAVAMHQQQATTSSTSSAPTPGPLLYAPRFPRPPGSPPAASLPLLVYLPGIDGTGLAAYRQFPGLAARFQLRAVFLPPEDRTPFGQLVEQLAEQISEEARLLDPGCPVYLLGESFGGLLALALAQKLSCVDRLVLVNPATCFPATPWPALGPLLPALPPEAYRLLPLLLAPLLANPLAMAAHAAGPGDHPVQQALDTAYGLLDLLPELSSLRVVLPPATLRWRLQLLQQGAQQVEPALPRIPHRTLLIAGSGDLVLPSAAEGARLAARLPRARLVEVAGGSHALLQQAGVELGSMLEEEDFYVPRRHLTRSNVPPTTPSSSSPPPAPPLGGANFGRPLPLELPTPGEIRRAADAAGLTALRRLVSPVFLSTDGPTGRVQLGLDALPLPAAAVAAAAAYSNHGSSSRSHNGSTSFSSSQRTSSSSSSWSASSFPGGGGGGDGGGGGAVAPGPVLLVGNHQLLAAD</sequence>
<evidence type="ECO:0000256" key="1">
    <source>
        <dbReference type="SAM" id="MobiDB-lite"/>
    </source>
</evidence>
<dbReference type="InterPro" id="IPR029058">
    <property type="entry name" value="AB_hydrolase_fold"/>
</dbReference>
<accession>A0AAD3DKW0</accession>
<feature type="non-terminal residue" evidence="3">
    <location>
        <position position="1"/>
    </location>
</feature>
<organism evidence="3 4">
    <name type="scientific">Astrephomene gubernaculifera</name>
    <dbReference type="NCBI Taxonomy" id="47775"/>
    <lineage>
        <taxon>Eukaryota</taxon>
        <taxon>Viridiplantae</taxon>
        <taxon>Chlorophyta</taxon>
        <taxon>core chlorophytes</taxon>
        <taxon>Chlorophyceae</taxon>
        <taxon>CS clade</taxon>
        <taxon>Chlamydomonadales</taxon>
        <taxon>Astrephomenaceae</taxon>
        <taxon>Astrephomene</taxon>
    </lineage>
</organism>
<gene>
    <name evidence="3" type="ORF">Agub_g4849</name>
</gene>
<evidence type="ECO:0000313" key="4">
    <source>
        <dbReference type="Proteomes" id="UP001054857"/>
    </source>
</evidence>
<dbReference type="AlphaFoldDB" id="A0AAD3DKW0"/>
<name>A0AAD3DKW0_9CHLO</name>
<protein>
    <recommendedName>
        <fullName evidence="2">AB hydrolase-1 domain-containing protein</fullName>
    </recommendedName>
</protein>
<feature type="region of interest" description="Disordered" evidence="1">
    <location>
        <begin position="511"/>
        <end position="547"/>
    </location>
</feature>
<keyword evidence="4" id="KW-1185">Reference proteome</keyword>
<feature type="region of interest" description="Disordered" evidence="1">
    <location>
        <begin position="604"/>
        <end position="653"/>
    </location>
</feature>
<comment type="caution">
    <text evidence="3">The sequence shown here is derived from an EMBL/GenBank/DDBJ whole genome shotgun (WGS) entry which is preliminary data.</text>
</comment>
<feature type="compositionally biased region" description="Pro residues" evidence="1">
    <location>
        <begin position="518"/>
        <end position="531"/>
    </location>
</feature>
<reference evidence="3 4" key="1">
    <citation type="journal article" date="2021" name="Sci. Rep.">
        <title>Genome sequencing of the multicellular alga Astrephomene provides insights into convergent evolution of germ-soma differentiation.</title>
        <authorList>
            <person name="Yamashita S."/>
            <person name="Yamamoto K."/>
            <person name="Matsuzaki R."/>
            <person name="Suzuki S."/>
            <person name="Yamaguchi H."/>
            <person name="Hirooka S."/>
            <person name="Minakuchi Y."/>
            <person name="Miyagishima S."/>
            <person name="Kawachi M."/>
            <person name="Toyoda A."/>
            <person name="Nozaki H."/>
        </authorList>
    </citation>
    <scope>NUCLEOTIDE SEQUENCE [LARGE SCALE GENOMIC DNA]</scope>
    <source>
        <strain evidence="3 4">NIES-4017</strain>
    </source>
</reference>
<dbReference type="InterPro" id="IPR000073">
    <property type="entry name" value="AB_hydrolase_1"/>
</dbReference>
<dbReference type="PANTHER" id="PTHR22753">
    <property type="entry name" value="TRANSMEMBRANE PROTEIN 68"/>
    <property type="match status" value="1"/>
</dbReference>
<feature type="compositionally biased region" description="Gly residues" evidence="1">
    <location>
        <begin position="636"/>
        <end position="650"/>
    </location>
</feature>
<dbReference type="SUPFAM" id="SSF53474">
    <property type="entry name" value="alpha/beta-Hydrolases"/>
    <property type="match status" value="1"/>
</dbReference>
<evidence type="ECO:0000259" key="2">
    <source>
        <dbReference type="Pfam" id="PF00561"/>
    </source>
</evidence>
<feature type="compositionally biased region" description="Low complexity" evidence="1">
    <location>
        <begin position="604"/>
        <end position="635"/>
    </location>
</feature>
<dbReference type="Gene3D" id="3.40.50.1820">
    <property type="entry name" value="alpha/beta hydrolase"/>
    <property type="match status" value="1"/>
</dbReference>
<dbReference type="Proteomes" id="UP001054857">
    <property type="component" value="Unassembled WGS sequence"/>
</dbReference>
<feature type="domain" description="AB hydrolase-1" evidence="2">
    <location>
        <begin position="310"/>
        <end position="487"/>
    </location>
</feature>
<proteinExistence type="predicted"/>
<evidence type="ECO:0000313" key="3">
    <source>
        <dbReference type="EMBL" id="GFR43739.1"/>
    </source>
</evidence>
<dbReference type="PANTHER" id="PTHR22753:SF14">
    <property type="entry name" value="MONOACYLGLYCEROL_DIACYLGLYCEROL O-ACYLTRANSFERASE"/>
    <property type="match status" value="1"/>
</dbReference>